<keyword evidence="5" id="KW-0238">DNA-binding</keyword>
<keyword evidence="2" id="KW-0067">ATP-binding</keyword>
<name>A0A212KK99_9PROT</name>
<dbReference type="Pfam" id="PF02954">
    <property type="entry name" value="HTH_8"/>
    <property type="match status" value="1"/>
</dbReference>
<evidence type="ECO:0000256" key="6">
    <source>
        <dbReference type="ARBA" id="ARBA00023159"/>
    </source>
</evidence>
<gene>
    <name evidence="11" type="primary">atoC</name>
    <name evidence="11" type="ORF">KL86APRO_20417</name>
</gene>
<dbReference type="Gene3D" id="3.40.50.2300">
    <property type="match status" value="1"/>
</dbReference>
<dbReference type="SUPFAM" id="SSF52540">
    <property type="entry name" value="P-loop containing nucleoside triphosphate hydrolases"/>
    <property type="match status" value="1"/>
</dbReference>
<dbReference type="Gene3D" id="1.10.10.60">
    <property type="entry name" value="Homeodomain-like"/>
    <property type="match status" value="1"/>
</dbReference>
<dbReference type="InterPro" id="IPR002197">
    <property type="entry name" value="HTH_Fis"/>
</dbReference>
<keyword evidence="3" id="KW-0902">Two-component regulatory system</keyword>
<feature type="modified residue" description="4-aspartylphosphate" evidence="8">
    <location>
        <position position="71"/>
    </location>
</feature>
<dbReference type="SUPFAM" id="SSF52172">
    <property type="entry name" value="CheY-like"/>
    <property type="match status" value="1"/>
</dbReference>
<dbReference type="GO" id="GO:0043565">
    <property type="term" value="F:sequence-specific DNA binding"/>
    <property type="evidence" value="ECO:0007669"/>
    <property type="project" value="InterPro"/>
</dbReference>
<dbReference type="EMBL" id="FLUO01000002">
    <property type="protein sequence ID" value="SBW12048.1"/>
    <property type="molecule type" value="Genomic_DNA"/>
</dbReference>
<dbReference type="CDD" id="cd00156">
    <property type="entry name" value="REC"/>
    <property type="match status" value="1"/>
</dbReference>
<feature type="domain" description="Response regulatory" evidence="10">
    <location>
        <begin position="24"/>
        <end position="141"/>
    </location>
</feature>
<dbReference type="Pfam" id="PF25601">
    <property type="entry name" value="AAA_lid_14"/>
    <property type="match status" value="1"/>
</dbReference>
<dbReference type="Pfam" id="PF00072">
    <property type="entry name" value="Response_reg"/>
    <property type="match status" value="1"/>
</dbReference>
<dbReference type="InterPro" id="IPR001789">
    <property type="entry name" value="Sig_transdc_resp-reg_receiver"/>
</dbReference>
<dbReference type="InterPro" id="IPR058031">
    <property type="entry name" value="AAA_lid_NorR"/>
</dbReference>
<dbReference type="PANTHER" id="PTHR32071:SF113">
    <property type="entry name" value="ALGINATE BIOSYNTHESIS TRANSCRIPTIONAL REGULATORY PROTEIN ALGB"/>
    <property type="match status" value="1"/>
</dbReference>
<dbReference type="SMART" id="SM00448">
    <property type="entry name" value="REC"/>
    <property type="match status" value="1"/>
</dbReference>
<dbReference type="FunFam" id="3.40.50.300:FF:000006">
    <property type="entry name" value="DNA-binding transcriptional regulator NtrC"/>
    <property type="match status" value="1"/>
</dbReference>
<evidence type="ECO:0000256" key="8">
    <source>
        <dbReference type="PROSITE-ProRule" id="PRU00169"/>
    </source>
</evidence>
<feature type="domain" description="Sigma-54 factor interaction" evidence="9">
    <location>
        <begin position="166"/>
        <end position="395"/>
    </location>
</feature>
<keyword evidence="4" id="KW-0805">Transcription regulation</keyword>
<accession>A0A212KK99</accession>
<evidence type="ECO:0000259" key="10">
    <source>
        <dbReference type="PROSITE" id="PS50110"/>
    </source>
</evidence>
<dbReference type="Gene3D" id="3.40.50.300">
    <property type="entry name" value="P-loop containing nucleotide triphosphate hydrolases"/>
    <property type="match status" value="1"/>
</dbReference>
<evidence type="ECO:0000256" key="1">
    <source>
        <dbReference type="ARBA" id="ARBA00022741"/>
    </source>
</evidence>
<dbReference type="Pfam" id="PF00158">
    <property type="entry name" value="Sigma54_activat"/>
    <property type="match status" value="1"/>
</dbReference>
<dbReference type="PROSITE" id="PS00675">
    <property type="entry name" value="SIGMA54_INTERACT_1"/>
    <property type="match status" value="1"/>
</dbReference>
<dbReference type="GO" id="GO:0005524">
    <property type="term" value="F:ATP binding"/>
    <property type="evidence" value="ECO:0007669"/>
    <property type="project" value="UniProtKB-KW"/>
</dbReference>
<keyword evidence="7" id="KW-0804">Transcription</keyword>
<dbReference type="GO" id="GO:0006355">
    <property type="term" value="P:regulation of DNA-templated transcription"/>
    <property type="evidence" value="ECO:0007669"/>
    <property type="project" value="InterPro"/>
</dbReference>
<dbReference type="NCBIfam" id="TIGR02915">
    <property type="entry name" value="PEP_resp_reg"/>
    <property type="match status" value="1"/>
</dbReference>
<dbReference type="PROSITE" id="PS50045">
    <property type="entry name" value="SIGMA54_INTERACT_4"/>
    <property type="match status" value="1"/>
</dbReference>
<evidence type="ECO:0000259" key="9">
    <source>
        <dbReference type="PROSITE" id="PS50045"/>
    </source>
</evidence>
<keyword evidence="6" id="KW-0010">Activator</keyword>
<dbReference type="InterPro" id="IPR011006">
    <property type="entry name" value="CheY-like_superfamily"/>
</dbReference>
<dbReference type="CDD" id="cd00009">
    <property type="entry name" value="AAA"/>
    <property type="match status" value="1"/>
</dbReference>
<evidence type="ECO:0000313" key="11">
    <source>
        <dbReference type="EMBL" id="SBW12048.1"/>
    </source>
</evidence>
<dbReference type="InterPro" id="IPR009057">
    <property type="entry name" value="Homeodomain-like_sf"/>
</dbReference>
<dbReference type="InterPro" id="IPR027417">
    <property type="entry name" value="P-loop_NTPase"/>
</dbReference>
<evidence type="ECO:0000256" key="2">
    <source>
        <dbReference type="ARBA" id="ARBA00022840"/>
    </source>
</evidence>
<dbReference type="GO" id="GO:0000160">
    <property type="term" value="P:phosphorelay signal transduction system"/>
    <property type="evidence" value="ECO:0007669"/>
    <property type="project" value="UniProtKB-KW"/>
</dbReference>
<dbReference type="PANTHER" id="PTHR32071">
    <property type="entry name" value="TRANSCRIPTIONAL REGULATORY PROTEIN"/>
    <property type="match status" value="1"/>
</dbReference>
<protein>
    <submittedName>
        <fullName evidence="11">Acetoacetate metabolism regulatory protein AtoC</fullName>
    </submittedName>
</protein>
<reference evidence="11" key="1">
    <citation type="submission" date="2016-04" db="EMBL/GenBank/DDBJ databases">
        <authorList>
            <person name="Evans L.H."/>
            <person name="Alamgir A."/>
            <person name="Owens N."/>
            <person name="Weber N.D."/>
            <person name="Virtaneva K."/>
            <person name="Barbian K."/>
            <person name="Babar A."/>
            <person name="Rosenke K."/>
        </authorList>
    </citation>
    <scope>NUCLEOTIDE SEQUENCE</scope>
    <source>
        <strain evidence="11">86</strain>
    </source>
</reference>
<sequence>MPKTRTSPPIKSVCMPPATPDTPKLLIVEDDPMLRKQLHWALADFPLLFAEDRAGALAQFHKEEPPVVILDLGLPPDPGGATEGLETLRAILAHRPATKVIVSSGNAERRNAIEAIRAGAYDFYPKPVDEEVLRVIIDRAWNGFQLEAELARLRNDLRPEGAFFGVIGAAPVMQKVCALAAKIAASNVSVVITGETGTGKDVMARAIHAGSARAAGPFVAINCAAIPQNLLESELFGHEKGAFTGAHAQVVGKVEQAHKGTLFLDEIGDMPLMLQAKLLRFLQERVVERIGGRKTIPVDVRVIAATNRDLAQMMAEGTFREDLYFRLNEVALAIPPLRERPGDAVLIARHLLKKAQTAMDKTVKGFSPEALACIEAYSWPGNVRELENRIKRAVVMAERGTIGVADLDLECAAPQCPADALPTLREVREDAERRLLSRTLALTNNNIQEASRLLGVSRPTLYSLMKTLNFGRGN</sequence>
<proteinExistence type="predicted"/>
<dbReference type="InterPro" id="IPR002078">
    <property type="entry name" value="Sigma_54_int"/>
</dbReference>
<evidence type="ECO:0000256" key="3">
    <source>
        <dbReference type="ARBA" id="ARBA00023012"/>
    </source>
</evidence>
<dbReference type="InterPro" id="IPR014264">
    <property type="entry name" value="PEP-CTERM_resp_reg"/>
</dbReference>
<keyword evidence="1" id="KW-0547">Nucleotide-binding</keyword>
<organism evidence="11">
    <name type="scientific">uncultured Alphaproteobacteria bacterium</name>
    <dbReference type="NCBI Taxonomy" id="91750"/>
    <lineage>
        <taxon>Bacteria</taxon>
        <taxon>Pseudomonadati</taxon>
        <taxon>Pseudomonadota</taxon>
        <taxon>Alphaproteobacteria</taxon>
        <taxon>environmental samples</taxon>
    </lineage>
</organism>
<dbReference type="InterPro" id="IPR025944">
    <property type="entry name" value="Sigma_54_int_dom_CS"/>
</dbReference>
<evidence type="ECO:0000256" key="5">
    <source>
        <dbReference type="ARBA" id="ARBA00023125"/>
    </source>
</evidence>
<dbReference type="SUPFAM" id="SSF46689">
    <property type="entry name" value="Homeodomain-like"/>
    <property type="match status" value="1"/>
</dbReference>
<dbReference type="AlphaFoldDB" id="A0A212KK99"/>
<dbReference type="PROSITE" id="PS00688">
    <property type="entry name" value="SIGMA54_INTERACT_3"/>
    <property type="match status" value="1"/>
</dbReference>
<evidence type="ECO:0000256" key="7">
    <source>
        <dbReference type="ARBA" id="ARBA00023163"/>
    </source>
</evidence>
<dbReference type="PROSITE" id="PS50110">
    <property type="entry name" value="RESPONSE_REGULATORY"/>
    <property type="match status" value="1"/>
</dbReference>
<keyword evidence="8" id="KW-0597">Phosphoprotein</keyword>
<dbReference type="InterPro" id="IPR003593">
    <property type="entry name" value="AAA+_ATPase"/>
</dbReference>
<evidence type="ECO:0000256" key="4">
    <source>
        <dbReference type="ARBA" id="ARBA00023015"/>
    </source>
</evidence>
<dbReference type="InterPro" id="IPR025943">
    <property type="entry name" value="Sigma_54_int_dom_ATP-bd_2"/>
</dbReference>
<dbReference type="SMART" id="SM00382">
    <property type="entry name" value="AAA"/>
    <property type="match status" value="1"/>
</dbReference>
<dbReference type="PROSITE" id="PS00676">
    <property type="entry name" value="SIGMA54_INTERACT_2"/>
    <property type="match status" value="1"/>
</dbReference>
<dbReference type="InterPro" id="IPR025662">
    <property type="entry name" value="Sigma_54_int_dom_ATP-bd_1"/>
</dbReference>
<dbReference type="Gene3D" id="1.10.8.60">
    <property type="match status" value="1"/>
</dbReference>